<keyword evidence="7" id="KW-1185">Reference proteome</keyword>
<keyword evidence="5" id="KW-0472">Membrane</keyword>
<dbReference type="PANTHER" id="PTHR24223">
    <property type="entry name" value="ATP-BINDING CASSETTE SUB-FAMILY C"/>
    <property type="match status" value="1"/>
</dbReference>
<dbReference type="GO" id="GO:0042626">
    <property type="term" value="F:ATPase-coupled transmembrane transporter activity"/>
    <property type="evidence" value="ECO:0007669"/>
    <property type="project" value="TreeGrafter"/>
</dbReference>
<dbReference type="InterPro" id="IPR050173">
    <property type="entry name" value="ABC_transporter_C-like"/>
</dbReference>
<dbReference type="AlphaFoldDB" id="A0A2U1QBQ5"/>
<accession>A0A2U1QBQ5</accession>
<protein>
    <submittedName>
        <fullName evidence="6">ABC transporter C family protein</fullName>
    </submittedName>
</protein>
<dbReference type="InterPro" id="IPR036640">
    <property type="entry name" value="ABC1_TM_sf"/>
</dbReference>
<evidence type="ECO:0000256" key="3">
    <source>
        <dbReference type="ARBA" id="ARBA00022840"/>
    </source>
</evidence>
<dbReference type="PANTHER" id="PTHR24223:SF108">
    <property type="entry name" value="ABC TRANSPORTER C FAMILY MEMBER 8"/>
    <property type="match status" value="1"/>
</dbReference>
<evidence type="ECO:0000313" key="6">
    <source>
        <dbReference type="EMBL" id="PWA95440.1"/>
    </source>
</evidence>
<evidence type="ECO:0000256" key="1">
    <source>
        <dbReference type="ARBA" id="ARBA00022692"/>
    </source>
</evidence>
<evidence type="ECO:0000313" key="7">
    <source>
        <dbReference type="Proteomes" id="UP000245207"/>
    </source>
</evidence>
<keyword evidence="3" id="KW-0067">ATP-binding</keyword>
<comment type="caution">
    <text evidence="6">The sequence shown here is derived from an EMBL/GenBank/DDBJ whole genome shotgun (WGS) entry which is preliminary data.</text>
</comment>
<dbReference type="SUPFAM" id="SSF90123">
    <property type="entry name" value="ABC transporter transmembrane region"/>
    <property type="match status" value="1"/>
</dbReference>
<dbReference type="GO" id="GO:0005524">
    <property type="term" value="F:ATP binding"/>
    <property type="evidence" value="ECO:0007669"/>
    <property type="project" value="UniProtKB-KW"/>
</dbReference>
<dbReference type="STRING" id="35608.A0A2U1QBQ5"/>
<keyword evidence="1" id="KW-0812">Transmembrane</keyword>
<evidence type="ECO:0000256" key="5">
    <source>
        <dbReference type="ARBA" id="ARBA00023136"/>
    </source>
</evidence>
<evidence type="ECO:0000256" key="4">
    <source>
        <dbReference type="ARBA" id="ARBA00022989"/>
    </source>
</evidence>
<gene>
    <name evidence="6" type="ORF">CTI12_AA050360</name>
</gene>
<dbReference type="EMBL" id="PKPP01000241">
    <property type="protein sequence ID" value="PWA95440.1"/>
    <property type="molecule type" value="Genomic_DNA"/>
</dbReference>
<sequence>MGAQNVKKPMLPLDVPFIRITYEQISAYSNVGKSAYFNVANPPHLKRVQKKGKRAEIFMEVCWASVNLVLEKLQNRFRGCHCAKSQYRGQVTYANQGGSITYNDKPYSKFLKNKKHISSVNLVWRAQPLGQFQRLLDTTSVTFEWRHGRQQQVIGFTDSIFNAPMVYFNSTPVGRILTSGYYQPTARELIRINGTAKAPVMYYASDTSLGVATIQAFKWQQYKHLSGNNTELDDWLVPTKMRLGTKKCCTLLRRI</sequence>
<organism evidence="6 7">
    <name type="scientific">Artemisia annua</name>
    <name type="common">Sweet wormwood</name>
    <dbReference type="NCBI Taxonomy" id="35608"/>
    <lineage>
        <taxon>Eukaryota</taxon>
        <taxon>Viridiplantae</taxon>
        <taxon>Streptophyta</taxon>
        <taxon>Embryophyta</taxon>
        <taxon>Tracheophyta</taxon>
        <taxon>Spermatophyta</taxon>
        <taxon>Magnoliopsida</taxon>
        <taxon>eudicotyledons</taxon>
        <taxon>Gunneridae</taxon>
        <taxon>Pentapetalae</taxon>
        <taxon>asterids</taxon>
        <taxon>campanulids</taxon>
        <taxon>Asterales</taxon>
        <taxon>Asteraceae</taxon>
        <taxon>Asteroideae</taxon>
        <taxon>Anthemideae</taxon>
        <taxon>Artemisiinae</taxon>
        <taxon>Artemisia</taxon>
    </lineage>
</organism>
<proteinExistence type="predicted"/>
<dbReference type="Proteomes" id="UP000245207">
    <property type="component" value="Unassembled WGS sequence"/>
</dbReference>
<keyword evidence="2" id="KW-0547">Nucleotide-binding</keyword>
<reference evidence="6 7" key="1">
    <citation type="journal article" date="2018" name="Mol. Plant">
        <title>The genome of Artemisia annua provides insight into the evolution of Asteraceae family and artemisinin biosynthesis.</title>
        <authorList>
            <person name="Shen Q."/>
            <person name="Zhang L."/>
            <person name="Liao Z."/>
            <person name="Wang S."/>
            <person name="Yan T."/>
            <person name="Shi P."/>
            <person name="Liu M."/>
            <person name="Fu X."/>
            <person name="Pan Q."/>
            <person name="Wang Y."/>
            <person name="Lv Z."/>
            <person name="Lu X."/>
            <person name="Zhang F."/>
            <person name="Jiang W."/>
            <person name="Ma Y."/>
            <person name="Chen M."/>
            <person name="Hao X."/>
            <person name="Li L."/>
            <person name="Tang Y."/>
            <person name="Lv G."/>
            <person name="Zhou Y."/>
            <person name="Sun X."/>
            <person name="Brodelius P.E."/>
            <person name="Rose J.K.C."/>
            <person name="Tang K."/>
        </authorList>
    </citation>
    <scope>NUCLEOTIDE SEQUENCE [LARGE SCALE GENOMIC DNA]</scope>
    <source>
        <strain evidence="7">cv. Huhao1</strain>
        <tissue evidence="6">Leaf</tissue>
    </source>
</reference>
<dbReference type="GO" id="GO:0016020">
    <property type="term" value="C:membrane"/>
    <property type="evidence" value="ECO:0007669"/>
    <property type="project" value="InterPro"/>
</dbReference>
<name>A0A2U1QBQ5_ARTAN</name>
<keyword evidence="4" id="KW-1133">Transmembrane helix</keyword>
<evidence type="ECO:0000256" key="2">
    <source>
        <dbReference type="ARBA" id="ARBA00022741"/>
    </source>
</evidence>